<gene>
    <name evidence="1" type="ORF">DVG78_15730</name>
</gene>
<dbReference type="RefSeq" id="WP_114462015.1">
    <property type="nucleotide sequence ID" value="NZ_QPIW01000012.1"/>
</dbReference>
<name>A0A369I953_9BACT</name>
<comment type="caution">
    <text evidence="1">The sequence shown here is derived from an EMBL/GenBank/DDBJ whole genome shotgun (WGS) entry which is preliminary data.</text>
</comment>
<dbReference type="OrthoDB" id="964950at2"/>
<dbReference type="AlphaFoldDB" id="A0A369I953"/>
<proteinExistence type="predicted"/>
<dbReference type="Proteomes" id="UP000253141">
    <property type="component" value="Unassembled WGS sequence"/>
</dbReference>
<organism evidence="1 2">
    <name type="scientific">Runella aurantiaca</name>
    <dbReference type="NCBI Taxonomy" id="2282308"/>
    <lineage>
        <taxon>Bacteria</taxon>
        <taxon>Pseudomonadati</taxon>
        <taxon>Bacteroidota</taxon>
        <taxon>Cytophagia</taxon>
        <taxon>Cytophagales</taxon>
        <taxon>Spirosomataceae</taxon>
        <taxon>Runella</taxon>
    </lineage>
</organism>
<protein>
    <submittedName>
        <fullName evidence="1">Uncharacterized protein</fullName>
    </submittedName>
</protein>
<evidence type="ECO:0000313" key="1">
    <source>
        <dbReference type="EMBL" id="RDB05017.1"/>
    </source>
</evidence>
<keyword evidence="2" id="KW-1185">Reference proteome</keyword>
<reference evidence="1 2" key="1">
    <citation type="submission" date="2018-07" db="EMBL/GenBank/DDBJ databases">
        <title>Genome analysis of Runella aurantiaca.</title>
        <authorList>
            <person name="Yang X."/>
        </authorList>
    </citation>
    <scope>NUCLEOTIDE SEQUENCE [LARGE SCALE GENOMIC DNA]</scope>
    <source>
        <strain evidence="1 2">YX9</strain>
    </source>
</reference>
<sequence length="72" mass="8749">METLLIEIRNPKGMNLIWNLEEMDIIKILKREEAPKPKEKLSERFRGCISPEEGEKLNEYIKQSREEWERDF</sequence>
<accession>A0A369I953</accession>
<evidence type="ECO:0000313" key="2">
    <source>
        <dbReference type="Proteomes" id="UP000253141"/>
    </source>
</evidence>
<dbReference type="EMBL" id="QPIW01000012">
    <property type="protein sequence ID" value="RDB05017.1"/>
    <property type="molecule type" value="Genomic_DNA"/>
</dbReference>